<dbReference type="Gene3D" id="3.10.20.90">
    <property type="entry name" value="Phosphatidylinositol 3-kinase Catalytic Subunit, Chain A, domain 1"/>
    <property type="match status" value="1"/>
</dbReference>
<dbReference type="Pfam" id="PF00789">
    <property type="entry name" value="UBX"/>
    <property type="match status" value="1"/>
</dbReference>
<evidence type="ECO:0000256" key="1">
    <source>
        <dbReference type="SAM" id="Coils"/>
    </source>
</evidence>
<feature type="coiled-coil region" evidence="1">
    <location>
        <begin position="203"/>
        <end position="241"/>
    </location>
</feature>
<organism evidence="4 5">
    <name type="scientific">Klebsormidium nitens</name>
    <name type="common">Green alga</name>
    <name type="synonym">Ulothrix nitens</name>
    <dbReference type="NCBI Taxonomy" id="105231"/>
    <lineage>
        <taxon>Eukaryota</taxon>
        <taxon>Viridiplantae</taxon>
        <taxon>Streptophyta</taxon>
        <taxon>Klebsormidiophyceae</taxon>
        <taxon>Klebsormidiales</taxon>
        <taxon>Klebsormidiaceae</taxon>
        <taxon>Klebsormidium</taxon>
    </lineage>
</organism>
<dbReference type="CDD" id="cd01767">
    <property type="entry name" value="UBX"/>
    <property type="match status" value="1"/>
</dbReference>
<evidence type="ECO:0000313" key="4">
    <source>
        <dbReference type="EMBL" id="GAQ82233.1"/>
    </source>
</evidence>
<dbReference type="PANTHER" id="PTHR23322:SF1">
    <property type="entry name" value="FAS-ASSOCIATED FACTOR 2"/>
    <property type="match status" value="1"/>
</dbReference>
<feature type="region of interest" description="Disordered" evidence="2">
    <location>
        <begin position="158"/>
        <end position="185"/>
    </location>
</feature>
<proteinExistence type="predicted"/>
<feature type="domain" description="UBX" evidence="3">
    <location>
        <begin position="256"/>
        <end position="333"/>
    </location>
</feature>
<dbReference type="STRING" id="105231.A0A1Y1HVP3"/>
<dbReference type="Proteomes" id="UP000054558">
    <property type="component" value="Unassembled WGS sequence"/>
</dbReference>
<name>A0A1Y1HVP3_KLENI</name>
<dbReference type="InterPro" id="IPR050730">
    <property type="entry name" value="UBX_domain-protein"/>
</dbReference>
<reference evidence="4 5" key="1">
    <citation type="journal article" date="2014" name="Nat. Commun.">
        <title>Klebsormidium flaccidum genome reveals primary factors for plant terrestrial adaptation.</title>
        <authorList>
            <person name="Hori K."/>
            <person name="Maruyama F."/>
            <person name="Fujisawa T."/>
            <person name="Togashi T."/>
            <person name="Yamamoto N."/>
            <person name="Seo M."/>
            <person name="Sato S."/>
            <person name="Yamada T."/>
            <person name="Mori H."/>
            <person name="Tajima N."/>
            <person name="Moriyama T."/>
            <person name="Ikeuchi M."/>
            <person name="Watanabe M."/>
            <person name="Wada H."/>
            <person name="Kobayashi K."/>
            <person name="Saito M."/>
            <person name="Masuda T."/>
            <person name="Sasaki-Sekimoto Y."/>
            <person name="Mashiguchi K."/>
            <person name="Awai K."/>
            <person name="Shimojima M."/>
            <person name="Masuda S."/>
            <person name="Iwai M."/>
            <person name="Nobusawa T."/>
            <person name="Narise T."/>
            <person name="Kondo S."/>
            <person name="Saito H."/>
            <person name="Sato R."/>
            <person name="Murakawa M."/>
            <person name="Ihara Y."/>
            <person name="Oshima-Yamada Y."/>
            <person name="Ohtaka K."/>
            <person name="Satoh M."/>
            <person name="Sonobe K."/>
            <person name="Ishii M."/>
            <person name="Ohtani R."/>
            <person name="Kanamori-Sato M."/>
            <person name="Honoki R."/>
            <person name="Miyazaki D."/>
            <person name="Mochizuki H."/>
            <person name="Umetsu J."/>
            <person name="Higashi K."/>
            <person name="Shibata D."/>
            <person name="Kamiya Y."/>
            <person name="Sato N."/>
            <person name="Nakamura Y."/>
            <person name="Tabata S."/>
            <person name="Ida S."/>
            <person name="Kurokawa K."/>
            <person name="Ohta H."/>
        </authorList>
    </citation>
    <scope>NUCLEOTIDE SEQUENCE [LARGE SCALE GENOMIC DNA]</scope>
    <source>
        <strain evidence="4 5">NIES-2285</strain>
    </source>
</reference>
<dbReference type="SUPFAM" id="SSF54236">
    <property type="entry name" value="Ubiquitin-like"/>
    <property type="match status" value="1"/>
</dbReference>
<feature type="compositionally biased region" description="Polar residues" evidence="2">
    <location>
        <begin position="55"/>
        <end position="71"/>
    </location>
</feature>
<accession>A0A1Y1HVP3</accession>
<keyword evidence="1" id="KW-0175">Coiled coil</keyword>
<evidence type="ECO:0000259" key="3">
    <source>
        <dbReference type="PROSITE" id="PS50033"/>
    </source>
</evidence>
<sequence length="336" mass="37942">MQEVVLAWLPVLLTYALQAAFLLVVLAASVEFVRSAWRQRKLERSNDEVGEAISGSESTGSPAQTSLQASQAHLEIKQELAAEEERKRRAREVRAIAEAETAARRETDLTVRLHQARESQQERQKAEAARKAEEARLKKLEELREREQEVLQAKAARLEAPGNPSRPGQEFEEARSKERELRHRQDAAFQAALAADRARDAELKRIADERERVEKGAAALAERKRKERAAWEERKRKLRESLPIEPPPGTPGRIALSVRLPNNSSFRRAWSPDSPLAEVYVWVDSLEEMSVHPGEYQLVTTFPRQVLEKLEGGDGQRVLLSELAMYPSAALVAEVL</sequence>
<dbReference type="AlphaFoldDB" id="A0A1Y1HVP3"/>
<evidence type="ECO:0000256" key="2">
    <source>
        <dbReference type="SAM" id="MobiDB-lite"/>
    </source>
</evidence>
<dbReference type="OrthoDB" id="1026733at2759"/>
<dbReference type="PROSITE" id="PS50033">
    <property type="entry name" value="UBX"/>
    <property type="match status" value="1"/>
</dbReference>
<dbReference type="EMBL" id="DF237053">
    <property type="protein sequence ID" value="GAQ82233.1"/>
    <property type="molecule type" value="Genomic_DNA"/>
</dbReference>
<evidence type="ECO:0000313" key="5">
    <source>
        <dbReference type="Proteomes" id="UP000054558"/>
    </source>
</evidence>
<feature type="region of interest" description="Disordered" evidence="2">
    <location>
        <begin position="47"/>
        <end position="72"/>
    </location>
</feature>
<feature type="compositionally biased region" description="Basic and acidic residues" evidence="2">
    <location>
        <begin position="172"/>
        <end position="185"/>
    </location>
</feature>
<dbReference type="SMART" id="SM00166">
    <property type="entry name" value="UBX"/>
    <property type="match status" value="1"/>
</dbReference>
<protein>
    <recommendedName>
        <fullName evidence="3">UBX domain-containing protein</fullName>
    </recommendedName>
</protein>
<gene>
    <name evidence="4" type="ORF">KFL_001040360</name>
</gene>
<dbReference type="PANTHER" id="PTHR23322">
    <property type="entry name" value="FAS-ASSOCIATED PROTEIN"/>
    <property type="match status" value="1"/>
</dbReference>
<dbReference type="InterPro" id="IPR001012">
    <property type="entry name" value="UBX_dom"/>
</dbReference>
<dbReference type="InterPro" id="IPR029071">
    <property type="entry name" value="Ubiquitin-like_domsf"/>
</dbReference>
<keyword evidence="5" id="KW-1185">Reference proteome</keyword>